<evidence type="ECO:0000313" key="2">
    <source>
        <dbReference type="Proteomes" id="UP001302745"/>
    </source>
</evidence>
<dbReference type="EMBL" id="MU857046">
    <property type="protein sequence ID" value="KAK4150859.1"/>
    <property type="molecule type" value="Genomic_DNA"/>
</dbReference>
<evidence type="ECO:0008006" key="3">
    <source>
        <dbReference type="Google" id="ProtNLM"/>
    </source>
</evidence>
<proteinExistence type="predicted"/>
<sequence length="160" mass="18117">MGNSAERVAAAGQDWNMWRNVIDWALLSEGGHNIAPHTDSHGYSTWITEQAWISDPHTYTEGEWRHVVLSPGKTVFFPSGTIHFSSIDQWLEVVVTQVNNPEITNEEMNPDVSKYVEVVKGLVENRIRAGREEEAGGWEVIGRFFSLLEEFQRAVGEMTD</sequence>
<dbReference type="Proteomes" id="UP001302745">
    <property type="component" value="Unassembled WGS sequence"/>
</dbReference>
<accession>A0AAN6VGW3</accession>
<organism evidence="1 2">
    <name type="scientific">Chaetomidium leptoderma</name>
    <dbReference type="NCBI Taxonomy" id="669021"/>
    <lineage>
        <taxon>Eukaryota</taxon>
        <taxon>Fungi</taxon>
        <taxon>Dikarya</taxon>
        <taxon>Ascomycota</taxon>
        <taxon>Pezizomycotina</taxon>
        <taxon>Sordariomycetes</taxon>
        <taxon>Sordariomycetidae</taxon>
        <taxon>Sordariales</taxon>
        <taxon>Chaetomiaceae</taxon>
        <taxon>Chaetomidium</taxon>
    </lineage>
</organism>
<evidence type="ECO:0000313" key="1">
    <source>
        <dbReference type="EMBL" id="KAK4150859.1"/>
    </source>
</evidence>
<dbReference type="AlphaFoldDB" id="A0AAN6VGW3"/>
<reference evidence="1" key="1">
    <citation type="journal article" date="2023" name="Mol. Phylogenet. Evol.">
        <title>Genome-scale phylogeny and comparative genomics of the fungal order Sordariales.</title>
        <authorList>
            <person name="Hensen N."/>
            <person name="Bonometti L."/>
            <person name="Westerberg I."/>
            <person name="Brannstrom I.O."/>
            <person name="Guillou S."/>
            <person name="Cros-Aarteil S."/>
            <person name="Calhoun S."/>
            <person name="Haridas S."/>
            <person name="Kuo A."/>
            <person name="Mondo S."/>
            <person name="Pangilinan J."/>
            <person name="Riley R."/>
            <person name="LaButti K."/>
            <person name="Andreopoulos B."/>
            <person name="Lipzen A."/>
            <person name="Chen C."/>
            <person name="Yan M."/>
            <person name="Daum C."/>
            <person name="Ng V."/>
            <person name="Clum A."/>
            <person name="Steindorff A."/>
            <person name="Ohm R.A."/>
            <person name="Martin F."/>
            <person name="Silar P."/>
            <person name="Natvig D.O."/>
            <person name="Lalanne C."/>
            <person name="Gautier V."/>
            <person name="Ament-Velasquez S.L."/>
            <person name="Kruys A."/>
            <person name="Hutchinson M.I."/>
            <person name="Powell A.J."/>
            <person name="Barry K."/>
            <person name="Miller A.N."/>
            <person name="Grigoriev I.V."/>
            <person name="Debuchy R."/>
            <person name="Gladieux P."/>
            <person name="Hiltunen Thoren M."/>
            <person name="Johannesson H."/>
        </authorList>
    </citation>
    <scope>NUCLEOTIDE SEQUENCE</scope>
    <source>
        <strain evidence="1">CBS 538.74</strain>
    </source>
</reference>
<name>A0AAN6VGW3_9PEZI</name>
<comment type="caution">
    <text evidence="1">The sequence shown here is derived from an EMBL/GenBank/DDBJ whole genome shotgun (WGS) entry which is preliminary data.</text>
</comment>
<gene>
    <name evidence="1" type="ORF">C8A00DRAFT_45815</name>
</gene>
<reference evidence="1" key="2">
    <citation type="submission" date="2023-05" db="EMBL/GenBank/DDBJ databases">
        <authorList>
            <consortium name="Lawrence Berkeley National Laboratory"/>
            <person name="Steindorff A."/>
            <person name="Hensen N."/>
            <person name="Bonometti L."/>
            <person name="Westerberg I."/>
            <person name="Brannstrom I.O."/>
            <person name="Guillou S."/>
            <person name="Cros-Aarteil S."/>
            <person name="Calhoun S."/>
            <person name="Haridas S."/>
            <person name="Kuo A."/>
            <person name="Mondo S."/>
            <person name="Pangilinan J."/>
            <person name="Riley R."/>
            <person name="Labutti K."/>
            <person name="Andreopoulos B."/>
            <person name="Lipzen A."/>
            <person name="Chen C."/>
            <person name="Yanf M."/>
            <person name="Daum C."/>
            <person name="Ng V."/>
            <person name="Clum A."/>
            <person name="Ohm R."/>
            <person name="Martin F."/>
            <person name="Silar P."/>
            <person name="Natvig D."/>
            <person name="Lalanne C."/>
            <person name="Gautier V."/>
            <person name="Ament-Velasquez S.L."/>
            <person name="Kruys A."/>
            <person name="Hutchinson M.I."/>
            <person name="Powell A.J."/>
            <person name="Barry K."/>
            <person name="Miller A.N."/>
            <person name="Grigoriev I.V."/>
            <person name="Debuchy R."/>
            <person name="Gladieux P."/>
            <person name="Thoren M.H."/>
            <person name="Johannesson H."/>
        </authorList>
    </citation>
    <scope>NUCLEOTIDE SEQUENCE</scope>
    <source>
        <strain evidence="1">CBS 538.74</strain>
    </source>
</reference>
<protein>
    <recommendedName>
        <fullName evidence="3">JmjC domain-containing protein</fullName>
    </recommendedName>
</protein>
<keyword evidence="2" id="KW-1185">Reference proteome</keyword>